<comment type="caution">
    <text evidence="2">The sequence shown here is derived from an EMBL/GenBank/DDBJ whole genome shotgun (WGS) entry which is preliminary data.</text>
</comment>
<evidence type="ECO:0000256" key="1">
    <source>
        <dbReference type="SAM" id="MobiDB-lite"/>
    </source>
</evidence>
<evidence type="ECO:0000313" key="3">
    <source>
        <dbReference type="Proteomes" id="UP000030848"/>
    </source>
</evidence>
<dbReference type="Proteomes" id="UP000030848">
    <property type="component" value="Unassembled WGS sequence"/>
</dbReference>
<name>A0A837DFU6_9PSEU</name>
<proteinExistence type="predicted"/>
<accession>A0A837DFU6</accession>
<organism evidence="2 3">
    <name type="scientific">Saccharomonospora viridis</name>
    <dbReference type="NCBI Taxonomy" id="1852"/>
    <lineage>
        <taxon>Bacteria</taxon>
        <taxon>Bacillati</taxon>
        <taxon>Actinomycetota</taxon>
        <taxon>Actinomycetes</taxon>
        <taxon>Pseudonocardiales</taxon>
        <taxon>Pseudonocardiaceae</taxon>
        <taxon>Saccharomonospora</taxon>
    </lineage>
</organism>
<evidence type="ECO:0000313" key="2">
    <source>
        <dbReference type="EMBL" id="KHF44736.1"/>
    </source>
</evidence>
<dbReference type="EMBL" id="JRZE01000003">
    <property type="protein sequence ID" value="KHF44736.1"/>
    <property type="molecule type" value="Genomic_DNA"/>
</dbReference>
<reference evidence="2 3" key="1">
    <citation type="submission" date="2014-10" db="EMBL/GenBank/DDBJ databases">
        <title>Genome sequence of Micropolyspora internatus JCM3315.</title>
        <authorList>
            <person name="Shin S.-K."/>
            <person name="Yi H."/>
        </authorList>
    </citation>
    <scope>NUCLEOTIDE SEQUENCE [LARGE SCALE GENOMIC DNA]</scope>
    <source>
        <strain evidence="2 3">JCM 3315</strain>
    </source>
</reference>
<protein>
    <submittedName>
        <fullName evidence="2">Uncharacterized protein</fullName>
    </submittedName>
</protein>
<sequence>MVAHHDETGPQSRSFVTDSMVSVSGERRNESGGFKSEAIRGGSRAA</sequence>
<feature type="region of interest" description="Disordered" evidence="1">
    <location>
        <begin position="1"/>
        <end position="46"/>
    </location>
</feature>
<dbReference type="AlphaFoldDB" id="A0A837DFU6"/>
<feature type="compositionally biased region" description="Polar residues" evidence="1">
    <location>
        <begin position="9"/>
        <end position="22"/>
    </location>
</feature>
<gene>
    <name evidence="2" type="ORF">MINT15_16180</name>
</gene>